<keyword evidence="3" id="KW-1185">Reference proteome</keyword>
<evidence type="ECO:0000313" key="2">
    <source>
        <dbReference type="EMBL" id="SDL08347.1"/>
    </source>
</evidence>
<keyword evidence="1" id="KW-0812">Transmembrane</keyword>
<keyword evidence="1" id="KW-1133">Transmembrane helix</keyword>
<sequence>MGNYRELIMRWGKFGVVKKGMILLGGLGLVWFGWWGSDIPIGYYEFRERCNREGGPRLLGIIAKDSGWMVSSEIQAKSVVAAYRFVPFARYISDDDQLKDVLYKGGNPWWSSSYAIEEADLKRSVNYKYFVESENVSGAIRLRRDISLLVDLFTGEELFVSTSFTYTWTNPERTLLGRSDKVRCPGFAEEDSAVDSLF</sequence>
<dbReference type="AlphaFoldDB" id="A0A1G9H5W1"/>
<evidence type="ECO:0000313" key="3">
    <source>
        <dbReference type="Proteomes" id="UP000198706"/>
    </source>
</evidence>
<evidence type="ECO:0000256" key="1">
    <source>
        <dbReference type="SAM" id="Phobius"/>
    </source>
</evidence>
<name>A0A1G9H5W1_9PSED</name>
<organism evidence="2 3">
    <name type="scientific">Pseudomonas indica</name>
    <dbReference type="NCBI Taxonomy" id="137658"/>
    <lineage>
        <taxon>Bacteria</taxon>
        <taxon>Pseudomonadati</taxon>
        <taxon>Pseudomonadota</taxon>
        <taxon>Gammaproteobacteria</taxon>
        <taxon>Pseudomonadales</taxon>
        <taxon>Pseudomonadaceae</taxon>
        <taxon>Pseudomonas</taxon>
    </lineage>
</organism>
<proteinExistence type="predicted"/>
<protein>
    <submittedName>
        <fullName evidence="2">Uncharacterized protein</fullName>
    </submittedName>
</protein>
<dbReference type="EMBL" id="FNFD01000014">
    <property type="protein sequence ID" value="SDL08347.1"/>
    <property type="molecule type" value="Genomic_DNA"/>
</dbReference>
<reference evidence="2 3" key="1">
    <citation type="submission" date="2016-10" db="EMBL/GenBank/DDBJ databases">
        <authorList>
            <person name="de Groot N.N."/>
        </authorList>
    </citation>
    <scope>NUCLEOTIDE SEQUENCE [LARGE SCALE GENOMIC DNA]</scope>
    <source>
        <strain evidence="2 3">JCM 21544</strain>
    </source>
</reference>
<gene>
    <name evidence="2" type="ORF">SAMN05216186_114118</name>
</gene>
<feature type="transmembrane region" description="Helical" evidence="1">
    <location>
        <begin position="20"/>
        <end position="37"/>
    </location>
</feature>
<dbReference type="STRING" id="137658.SAMN05216186_114118"/>
<dbReference type="Proteomes" id="UP000198706">
    <property type="component" value="Unassembled WGS sequence"/>
</dbReference>
<keyword evidence="1" id="KW-0472">Membrane</keyword>
<accession>A0A1G9H5W1</accession>